<organism evidence="5 6">
    <name type="scientific">Heliorestis acidaminivorans</name>
    <dbReference type="NCBI Taxonomy" id="553427"/>
    <lineage>
        <taxon>Bacteria</taxon>
        <taxon>Bacillati</taxon>
        <taxon>Bacillota</taxon>
        <taxon>Clostridia</taxon>
        <taxon>Eubacteriales</taxon>
        <taxon>Heliobacteriaceae</taxon>
        <taxon>Heliorestis</taxon>
    </lineage>
</organism>
<dbReference type="Gene3D" id="2.20.110.10">
    <property type="entry name" value="Histone H3 K4-specific methyltransferase SET7/9 N-terminal domain"/>
    <property type="match status" value="2"/>
</dbReference>
<dbReference type="EMBL" id="WBXO01000002">
    <property type="protein sequence ID" value="KAB2953842.1"/>
    <property type="molecule type" value="Genomic_DNA"/>
</dbReference>
<accession>A0A6I0F4S3</accession>
<name>A0A6I0F4S3_9FIRM</name>
<evidence type="ECO:0000259" key="4">
    <source>
        <dbReference type="PROSITE" id="PS51272"/>
    </source>
</evidence>
<sequence>MPVRCKGSHSVIIESTTLPLFADQEIISNWALDAIASVTEIELMQGYPDGTFAPLKPISRAETSVIIDKAKAIIEQQKDSSTSSTKEINEESKGKVSEGQENLTEEADRAGKSGGLSGGGSVTGSGSSTPSTTELTPTEPKQEDKVTEEAKATEKALTQSVSASEEAQSISHGTLTVTIPAGLLEGTEEVTIAPLEKAPSPIPSALGEPIALYDVTIGALSEFTDPIALTIPYDPSVIPEGWHPQEVLSGLHWDEKLQQWHQVPIGVNEEEQKLTFYTKNLSPVAVSVQKEGLGRHENAQFRVIYNNNNNTFCPCWADQEAMAQDVLKALTEAHNVYVTSMGFKEPGFMTKSTLAGGRILVFLGNFLESEYSPLTGYIYLSNIQVAPHGKIDLKHEAAHEYFHAIQNQYFNVYGLGARRWWVEATADYAAGGIIGTRRFAEIDEKFFNHPLYYNPDIGDQHKYQVAQFIDYLVQKEGVNFKALWDHVAERTLVYDNIKYYLSTNAGATLSELYRNFARYTFFSADSSVTKAPNTMGTEEKMTLDSKVLTHNASLSPDNTAKLWIVQADIDSTAGARSLEVKINKDLGAHLFVDLFVLNNNERLPGKPLPLQSLYKSSEAAMVSLSPGDSLYVLTSNGGTSQDSVTITIRDANVDLTINPAEILDAEEGKEYTFNVEATNLPESVQQVAFSWNAGTEREDSTGEEISTVQNGNASARITYQYKMSPQDEITGQEEAEYTFSVNLINQEDNSPIMHKTARVIVKTGEKSVSILPPRIITYALAEGATEAEHTFEAHATPEGEYRFEWDFDDGTELFNEVTEGNSKVNHTYKELGIYSPTVKIYNEHNILLAEDSIKVILEVSGNWRCPILVSEEELINRGYSYDSGLRWKSPEGEAILHGLASRSISMSGANWETGYFNLGERCGTWTRWYDQEDGKKSSEWSYKNGKMHGTLQRWYENGTLSTEEFWNEGQRTGTWTQWFENGEKWTQRSHNENGQIDDIFYQWHADGSREESTMKDGSQDGLYRAWYPNGNLSVEGYHHNGRRVCSWTFYKADGTVDYKYPFYTSPNPHCDY</sequence>
<feature type="compositionally biased region" description="Gly residues" evidence="2">
    <location>
        <begin position="112"/>
        <end position="123"/>
    </location>
</feature>
<keyword evidence="6" id="KW-1185">Reference proteome</keyword>
<feature type="compositionally biased region" description="Basic and acidic residues" evidence="2">
    <location>
        <begin position="87"/>
        <end position="98"/>
    </location>
</feature>
<dbReference type="Pfam" id="PF00395">
    <property type="entry name" value="SLH"/>
    <property type="match status" value="1"/>
</dbReference>
<protein>
    <recommendedName>
        <fullName evidence="7">PKD domain-containing protein</fullName>
    </recommendedName>
</protein>
<dbReference type="PROSITE" id="PS51272">
    <property type="entry name" value="SLH"/>
    <property type="match status" value="1"/>
</dbReference>
<feature type="compositionally biased region" description="Low complexity" evidence="2">
    <location>
        <begin position="124"/>
        <end position="139"/>
    </location>
</feature>
<gene>
    <name evidence="5" type="ORF">F9B85_04300</name>
</gene>
<feature type="compositionally biased region" description="Basic and acidic residues" evidence="2">
    <location>
        <begin position="140"/>
        <end position="152"/>
    </location>
</feature>
<feature type="region of interest" description="Disordered" evidence="2">
    <location>
        <begin position="75"/>
        <end position="152"/>
    </location>
</feature>
<dbReference type="AlphaFoldDB" id="A0A6I0F4S3"/>
<evidence type="ECO:0000256" key="2">
    <source>
        <dbReference type="SAM" id="MobiDB-lite"/>
    </source>
</evidence>
<dbReference type="InterPro" id="IPR035986">
    <property type="entry name" value="PKD_dom_sf"/>
</dbReference>
<evidence type="ECO:0000259" key="3">
    <source>
        <dbReference type="PROSITE" id="PS50093"/>
    </source>
</evidence>
<dbReference type="InterPro" id="IPR001119">
    <property type="entry name" value="SLH_dom"/>
</dbReference>
<feature type="domain" description="PKD" evidence="3">
    <location>
        <begin position="772"/>
        <end position="862"/>
    </location>
</feature>
<dbReference type="Proteomes" id="UP000468766">
    <property type="component" value="Unassembled WGS sequence"/>
</dbReference>
<evidence type="ECO:0000313" key="6">
    <source>
        <dbReference type="Proteomes" id="UP000468766"/>
    </source>
</evidence>
<dbReference type="SUPFAM" id="SSF49299">
    <property type="entry name" value="PKD domain"/>
    <property type="match status" value="1"/>
</dbReference>
<dbReference type="PROSITE" id="PS50093">
    <property type="entry name" value="PKD"/>
    <property type="match status" value="1"/>
</dbReference>
<evidence type="ECO:0000313" key="5">
    <source>
        <dbReference type="EMBL" id="KAB2953842.1"/>
    </source>
</evidence>
<evidence type="ECO:0000256" key="1">
    <source>
        <dbReference type="ARBA" id="ARBA00022737"/>
    </source>
</evidence>
<reference evidence="5 6" key="1">
    <citation type="submission" date="2019-10" db="EMBL/GenBank/DDBJ databases">
        <title>Whole-genome sequence of the extremophile Heliorestis acidaminivorans DSM 24790.</title>
        <authorList>
            <person name="Kyndt J.A."/>
            <person name="Meyer T.E."/>
        </authorList>
    </citation>
    <scope>NUCLEOTIDE SEQUENCE [LARGE SCALE GENOMIC DNA]</scope>
    <source>
        <strain evidence="5 6">DSM 24790</strain>
    </source>
</reference>
<dbReference type="InterPro" id="IPR000601">
    <property type="entry name" value="PKD_dom"/>
</dbReference>
<dbReference type="SUPFAM" id="SSF82185">
    <property type="entry name" value="Histone H3 K4-specific methyltransferase SET7/9 N-terminal domain"/>
    <property type="match status" value="2"/>
</dbReference>
<dbReference type="OrthoDB" id="1953162at2"/>
<keyword evidence="1" id="KW-0677">Repeat</keyword>
<comment type="caution">
    <text evidence="5">The sequence shown here is derived from an EMBL/GenBank/DDBJ whole genome shotgun (WGS) entry which is preliminary data.</text>
</comment>
<evidence type="ECO:0008006" key="7">
    <source>
        <dbReference type="Google" id="ProtNLM"/>
    </source>
</evidence>
<dbReference type="CDD" id="cd00146">
    <property type="entry name" value="PKD"/>
    <property type="match status" value="1"/>
</dbReference>
<feature type="domain" description="SLH" evidence="4">
    <location>
        <begin position="18"/>
        <end position="81"/>
    </location>
</feature>
<dbReference type="InterPro" id="IPR013783">
    <property type="entry name" value="Ig-like_fold"/>
</dbReference>
<proteinExistence type="predicted"/>
<dbReference type="Gene3D" id="2.60.40.10">
    <property type="entry name" value="Immunoglobulins"/>
    <property type="match status" value="1"/>
</dbReference>